<keyword evidence="3 8" id="KW-0028">Amino-acid biosynthesis</keyword>
<name>A0A0M5MEJ6_9BACT</name>
<feature type="binding site" evidence="8">
    <location>
        <position position="234"/>
    </location>
    <ligand>
        <name>shikimate</name>
        <dbReference type="ChEBI" id="CHEBI:36208"/>
    </ligand>
</feature>
<evidence type="ECO:0000256" key="5">
    <source>
        <dbReference type="ARBA" id="ARBA00023002"/>
    </source>
</evidence>
<feature type="domain" description="Quinate/shikimate 5-dehydrogenase/glutamyl-tRNA reductase" evidence="9">
    <location>
        <begin position="110"/>
        <end position="178"/>
    </location>
</feature>
<dbReference type="PANTHER" id="PTHR21089">
    <property type="entry name" value="SHIKIMATE DEHYDROGENASE"/>
    <property type="match status" value="1"/>
</dbReference>
<feature type="binding site" evidence="8">
    <location>
        <position position="227"/>
    </location>
    <ligand>
        <name>NADP(+)</name>
        <dbReference type="ChEBI" id="CHEBI:58349"/>
    </ligand>
</feature>
<dbReference type="InterPro" id="IPR006151">
    <property type="entry name" value="Shikm_DH/Glu-tRNA_Rdtase"/>
</dbReference>
<dbReference type="GO" id="GO:0008652">
    <property type="term" value="P:amino acid biosynthetic process"/>
    <property type="evidence" value="ECO:0007669"/>
    <property type="project" value="UniProtKB-KW"/>
</dbReference>
<dbReference type="InterPro" id="IPR022893">
    <property type="entry name" value="Shikimate_DH_fam"/>
</dbReference>
<dbReference type="Gene3D" id="3.40.50.10860">
    <property type="entry name" value="Leucine Dehydrogenase, chain A, domain 1"/>
    <property type="match status" value="1"/>
</dbReference>
<evidence type="ECO:0000256" key="7">
    <source>
        <dbReference type="ARBA" id="ARBA00049442"/>
    </source>
</evidence>
<dbReference type="KEGG" id="ccoc:CCON33237_1544"/>
<dbReference type="GO" id="GO:0050661">
    <property type="term" value="F:NADP binding"/>
    <property type="evidence" value="ECO:0007669"/>
    <property type="project" value="InterPro"/>
</dbReference>
<dbReference type="SUPFAM" id="SSF53223">
    <property type="entry name" value="Aminoacid dehydrogenase-like, N-terminal domain"/>
    <property type="match status" value="1"/>
</dbReference>
<proteinExistence type="inferred from homology"/>
<keyword evidence="4 8" id="KW-0521">NADP</keyword>
<feature type="binding site" evidence="8">
    <location>
        <position position="205"/>
    </location>
    <ligand>
        <name>NADP(+)</name>
        <dbReference type="ChEBI" id="CHEBI:58349"/>
    </ligand>
</feature>
<comment type="caution">
    <text evidence="8">Lacks conserved residue(s) required for the propagation of feature annotation.</text>
</comment>
<dbReference type="Pfam" id="PF01488">
    <property type="entry name" value="Shikimate_DH"/>
    <property type="match status" value="1"/>
</dbReference>
<comment type="similarity">
    <text evidence="8">Belongs to the shikimate dehydrogenase family.</text>
</comment>
<keyword evidence="5 8" id="KW-0560">Oxidoreductase</keyword>
<dbReference type="PANTHER" id="PTHR21089:SF1">
    <property type="entry name" value="BIFUNCTIONAL 3-DEHYDROQUINATE DEHYDRATASE_SHIKIMATE DEHYDROGENASE, CHLOROPLASTIC"/>
    <property type="match status" value="1"/>
</dbReference>
<evidence type="ECO:0000256" key="2">
    <source>
        <dbReference type="ARBA" id="ARBA00012962"/>
    </source>
</evidence>
<dbReference type="RefSeq" id="WP_054197117.1">
    <property type="nucleotide sequence ID" value="NZ_CABMKQ010000040.1"/>
</dbReference>
<evidence type="ECO:0000313" key="12">
    <source>
        <dbReference type="Proteomes" id="UP000066049"/>
    </source>
</evidence>
<dbReference type="NCBIfam" id="NF001316">
    <property type="entry name" value="PRK00258.2-5"/>
    <property type="match status" value="1"/>
</dbReference>
<dbReference type="GO" id="GO:0009423">
    <property type="term" value="P:chorismate biosynthetic process"/>
    <property type="evidence" value="ECO:0007669"/>
    <property type="project" value="UniProtKB-UniRule"/>
</dbReference>
<evidence type="ECO:0000259" key="9">
    <source>
        <dbReference type="Pfam" id="PF01488"/>
    </source>
</evidence>
<organism evidence="11 12">
    <name type="scientific">Campylobacter concisus</name>
    <dbReference type="NCBI Taxonomy" id="199"/>
    <lineage>
        <taxon>Bacteria</taxon>
        <taxon>Pseudomonadati</taxon>
        <taxon>Campylobacterota</taxon>
        <taxon>Epsilonproteobacteria</taxon>
        <taxon>Campylobacterales</taxon>
        <taxon>Campylobacteraceae</taxon>
        <taxon>Campylobacter</taxon>
    </lineage>
</organism>
<comment type="function">
    <text evidence="8">Involved in the biosynthesis of the chorismate, which leads to the biosynthesis of aromatic amino acids. Catalyzes the reversible NADPH linked reduction of 3-dehydroshikimate (DHSA) to yield shikimate (SA).</text>
</comment>
<dbReference type="GO" id="GO:0004764">
    <property type="term" value="F:shikimate 3-dehydrogenase (NADP+) activity"/>
    <property type="evidence" value="ECO:0007669"/>
    <property type="project" value="UniProtKB-UniRule"/>
</dbReference>
<feature type="binding site" evidence="8">
    <location>
        <begin position="14"/>
        <end position="16"/>
    </location>
    <ligand>
        <name>shikimate</name>
        <dbReference type="ChEBI" id="CHEBI:36208"/>
    </ligand>
</feature>
<dbReference type="EC" id="1.1.1.25" evidence="2 8"/>
<dbReference type="InterPro" id="IPR011342">
    <property type="entry name" value="Shikimate_DH"/>
</dbReference>
<dbReference type="EMBL" id="CP012541">
    <property type="protein sequence ID" value="ALF48193.1"/>
    <property type="molecule type" value="Genomic_DNA"/>
</dbReference>
<dbReference type="Gene3D" id="3.40.50.720">
    <property type="entry name" value="NAD(P)-binding Rossmann-like Domain"/>
    <property type="match status" value="1"/>
</dbReference>
<dbReference type="HAMAP" id="MF_00222">
    <property type="entry name" value="Shikimate_DH_AroE"/>
    <property type="match status" value="1"/>
</dbReference>
<evidence type="ECO:0000313" key="11">
    <source>
        <dbReference type="EMBL" id="ALF48193.1"/>
    </source>
</evidence>
<dbReference type="GO" id="GO:0005829">
    <property type="term" value="C:cytosol"/>
    <property type="evidence" value="ECO:0007669"/>
    <property type="project" value="TreeGrafter"/>
</dbReference>
<keyword evidence="6 8" id="KW-0057">Aromatic amino acid biosynthesis</keyword>
<feature type="binding site" evidence="8">
    <location>
        <position position="84"/>
    </location>
    <ligand>
        <name>shikimate</name>
        <dbReference type="ChEBI" id="CHEBI:36208"/>
    </ligand>
</feature>
<dbReference type="AlphaFoldDB" id="A0A0M5MEJ6"/>
<comment type="catalytic activity">
    <reaction evidence="7 8">
        <text>shikimate + NADP(+) = 3-dehydroshikimate + NADPH + H(+)</text>
        <dbReference type="Rhea" id="RHEA:17737"/>
        <dbReference type="ChEBI" id="CHEBI:15378"/>
        <dbReference type="ChEBI" id="CHEBI:16630"/>
        <dbReference type="ChEBI" id="CHEBI:36208"/>
        <dbReference type="ChEBI" id="CHEBI:57783"/>
        <dbReference type="ChEBI" id="CHEBI:58349"/>
        <dbReference type="EC" id="1.1.1.25"/>
    </reaction>
</comment>
<evidence type="ECO:0000256" key="8">
    <source>
        <dbReference type="HAMAP-Rule" id="MF_00222"/>
    </source>
</evidence>
<evidence type="ECO:0000256" key="1">
    <source>
        <dbReference type="ARBA" id="ARBA00004871"/>
    </source>
</evidence>
<sequence length="262" mass="29335">MKTFAVFGDPIAHSVSPRLHNKAIADLGLKALYTRVLLKDGSELINKFKSLKLNGANVTLPHKEWALNLADEASDIARKIGSANTLVLKNDKIYAYNTDAPGFLKAIKNFKDVKKAIVLGAGGTANAITYALKEQGVDVCILNRSKDRLEKFKDEYKCFSWDNYEEQKFDLVINSTSAGLKDDFLPAPKEILKSIFKDAKFAFDVIYSKQTPFLEMAKQSSLGVKDGADMLLYQAVLALNLFFNNTLDESKIERSMREIFYL</sequence>
<feature type="binding site" evidence="8">
    <location>
        <position position="207"/>
    </location>
    <ligand>
        <name>shikimate</name>
        <dbReference type="ChEBI" id="CHEBI:36208"/>
    </ligand>
</feature>
<dbReference type="PATRIC" id="fig|199.248.peg.1593"/>
<evidence type="ECO:0000256" key="3">
    <source>
        <dbReference type="ARBA" id="ARBA00022605"/>
    </source>
</evidence>
<protein>
    <recommendedName>
        <fullName evidence="2 8">Shikimate dehydrogenase (NADP(+))</fullName>
        <shortName evidence="8">SDH</shortName>
        <ecNumber evidence="2 8">1.1.1.25</ecNumber>
    </recommendedName>
</protein>
<feature type="domain" description="Shikimate dehydrogenase substrate binding N-terminal" evidence="10">
    <location>
        <begin position="6"/>
        <end position="86"/>
    </location>
</feature>
<dbReference type="Proteomes" id="UP000066049">
    <property type="component" value="Chromosome"/>
</dbReference>
<dbReference type="Pfam" id="PF08501">
    <property type="entry name" value="Shikimate_dh_N"/>
    <property type="match status" value="1"/>
</dbReference>
<dbReference type="CDD" id="cd01065">
    <property type="entry name" value="NAD_bind_Shikimate_DH"/>
    <property type="match status" value="1"/>
</dbReference>
<dbReference type="UniPathway" id="UPA00053">
    <property type="reaction ID" value="UER00087"/>
</dbReference>
<reference evidence="12" key="1">
    <citation type="submission" date="2015-08" db="EMBL/GenBank/DDBJ databases">
        <title>Comparative genomics of the Campylobacter concisus group.</title>
        <authorList>
            <person name="Miller W.G."/>
            <person name="Yee E."/>
            <person name="Chapman M.H."/>
            <person name="Huynh S."/>
            <person name="Bono J.L."/>
            <person name="On S.L.W."/>
            <person name="St Leger J."/>
            <person name="Foster G."/>
            <person name="Parker C.T."/>
        </authorList>
    </citation>
    <scope>NUCLEOTIDE SEQUENCE [LARGE SCALE GENOMIC DNA]</scope>
    <source>
        <strain evidence="12">ATCC 33237</strain>
    </source>
</reference>
<feature type="active site" description="Proton acceptor" evidence="8">
    <location>
        <position position="63"/>
    </location>
</feature>
<dbReference type="GeneID" id="28663222"/>
<comment type="pathway">
    <text evidence="1 8">Metabolic intermediate biosynthesis; chorismate biosynthesis; chorismate from D-erythrose 4-phosphate and phosphoenolpyruvate: step 4/7.</text>
</comment>
<evidence type="ECO:0000259" key="10">
    <source>
        <dbReference type="Pfam" id="PF08501"/>
    </source>
</evidence>
<dbReference type="GO" id="GO:0019632">
    <property type="term" value="P:shikimate metabolic process"/>
    <property type="evidence" value="ECO:0007669"/>
    <property type="project" value="InterPro"/>
</dbReference>
<dbReference type="SUPFAM" id="SSF51735">
    <property type="entry name" value="NAD(P)-binding Rossmann-fold domains"/>
    <property type="match status" value="1"/>
</dbReference>
<comment type="subunit">
    <text evidence="8">Homodimer.</text>
</comment>
<dbReference type="NCBIfam" id="TIGR00507">
    <property type="entry name" value="aroE"/>
    <property type="match status" value="1"/>
</dbReference>
<gene>
    <name evidence="8 11" type="primary">aroE</name>
    <name evidence="11" type="ORF">CCON33237_1544</name>
</gene>
<dbReference type="InterPro" id="IPR046346">
    <property type="entry name" value="Aminoacid_DH-like_N_sf"/>
</dbReference>
<evidence type="ECO:0000256" key="4">
    <source>
        <dbReference type="ARBA" id="ARBA00022857"/>
    </source>
</evidence>
<accession>A0A0M5MEJ6</accession>
<dbReference type="InterPro" id="IPR036291">
    <property type="entry name" value="NAD(P)-bd_dom_sf"/>
</dbReference>
<evidence type="ECO:0000256" key="6">
    <source>
        <dbReference type="ARBA" id="ARBA00023141"/>
    </source>
</evidence>
<feature type="binding site" evidence="8">
    <location>
        <position position="75"/>
    </location>
    <ligand>
        <name>NADP(+)</name>
        <dbReference type="ChEBI" id="CHEBI:58349"/>
    </ligand>
</feature>
<dbReference type="GO" id="GO:0009073">
    <property type="term" value="P:aromatic amino acid family biosynthetic process"/>
    <property type="evidence" value="ECO:0007669"/>
    <property type="project" value="UniProtKB-KW"/>
</dbReference>
<feature type="binding site" evidence="8">
    <location>
        <position position="59"/>
    </location>
    <ligand>
        <name>shikimate</name>
        <dbReference type="ChEBI" id="CHEBI:36208"/>
    </ligand>
</feature>
<dbReference type="InterPro" id="IPR013708">
    <property type="entry name" value="Shikimate_DH-bd_N"/>
</dbReference>
<feature type="binding site" evidence="8">
    <location>
        <position position="99"/>
    </location>
    <ligand>
        <name>shikimate</name>
        <dbReference type="ChEBI" id="CHEBI:36208"/>
    </ligand>
</feature>